<gene>
    <name evidence="2" type="ORF">SDC9_145084</name>
</gene>
<reference evidence="2" key="1">
    <citation type="submission" date="2019-08" db="EMBL/GenBank/DDBJ databases">
        <authorList>
            <person name="Kucharzyk K."/>
            <person name="Murdoch R.W."/>
            <person name="Higgins S."/>
            <person name="Loffler F."/>
        </authorList>
    </citation>
    <scope>NUCLEOTIDE SEQUENCE</scope>
</reference>
<evidence type="ECO:0000256" key="1">
    <source>
        <dbReference type="SAM" id="MobiDB-lite"/>
    </source>
</evidence>
<proteinExistence type="predicted"/>
<accession>A0A645E7L4</accession>
<evidence type="ECO:0000313" key="2">
    <source>
        <dbReference type="EMBL" id="MPM97904.1"/>
    </source>
</evidence>
<comment type="caution">
    <text evidence="2">The sequence shown here is derived from an EMBL/GenBank/DDBJ whole genome shotgun (WGS) entry which is preliminary data.</text>
</comment>
<name>A0A645E7L4_9ZZZZ</name>
<feature type="compositionally biased region" description="Pro residues" evidence="1">
    <location>
        <begin position="101"/>
        <end position="113"/>
    </location>
</feature>
<sequence length="119" mass="11252">MPSGGQASCALGVGAADVVVGAGEVVGGALAAVVGGSVTVTVTVGSDVVCAVGLTEATDGVPVTWPPVGRKSMIAPTTTASATPINVPMSAIRVRSCSGPRPVPPELGPPGPPGCHAGT</sequence>
<feature type="region of interest" description="Disordered" evidence="1">
    <location>
        <begin position="96"/>
        <end position="119"/>
    </location>
</feature>
<organism evidence="2">
    <name type="scientific">bioreactor metagenome</name>
    <dbReference type="NCBI Taxonomy" id="1076179"/>
    <lineage>
        <taxon>unclassified sequences</taxon>
        <taxon>metagenomes</taxon>
        <taxon>ecological metagenomes</taxon>
    </lineage>
</organism>
<dbReference type="EMBL" id="VSSQ01044112">
    <property type="protein sequence ID" value="MPM97904.1"/>
    <property type="molecule type" value="Genomic_DNA"/>
</dbReference>
<dbReference type="AlphaFoldDB" id="A0A645E7L4"/>
<protein>
    <submittedName>
        <fullName evidence="2">Uncharacterized protein</fullName>
    </submittedName>
</protein>